<dbReference type="PANTHER" id="PTHR30481:SF4">
    <property type="entry name" value="SITE-SPECIFIC DNA-METHYLTRANSFERASE (ADENINE-SPECIFIC)"/>
    <property type="match status" value="1"/>
</dbReference>
<accession>A0ABQ0K1T9</accession>
<name>A0ABQ0K1T9_9BACT</name>
<keyword evidence="2" id="KW-0808">Transferase</keyword>
<proteinExistence type="predicted"/>
<gene>
    <name evidence="4" type="ORF">BROSI_A3565</name>
</gene>
<dbReference type="Pfam" id="PF02086">
    <property type="entry name" value="MethyltransfD12"/>
    <property type="match status" value="1"/>
</dbReference>
<protein>
    <submittedName>
        <fullName evidence="4">Site-specific DNA methylase</fullName>
    </submittedName>
</protein>
<evidence type="ECO:0000313" key="4">
    <source>
        <dbReference type="EMBL" id="GAN35019.1"/>
    </source>
</evidence>
<dbReference type="Proteomes" id="UP000032309">
    <property type="component" value="Unassembled WGS sequence"/>
</dbReference>
<dbReference type="GO" id="GO:0008168">
    <property type="term" value="F:methyltransferase activity"/>
    <property type="evidence" value="ECO:0007669"/>
    <property type="project" value="UniProtKB-KW"/>
</dbReference>
<reference evidence="5" key="1">
    <citation type="journal article" date="2015" name="Genome Announc.">
        <title>Draft Genome Sequence of an Anaerobic Ammonium-Oxidizing Bacterium, "Candidatus Brocadia sinica".</title>
        <authorList>
            <person name="Oshiki M."/>
            <person name="Shinyako-Hata K."/>
            <person name="Satoh H."/>
            <person name="Okabe S."/>
        </authorList>
    </citation>
    <scope>NUCLEOTIDE SEQUENCE [LARGE SCALE GENOMIC DNA]</scope>
    <source>
        <strain evidence="5">JPN1</strain>
    </source>
</reference>
<keyword evidence="5" id="KW-1185">Reference proteome</keyword>
<dbReference type="SUPFAM" id="SSF53335">
    <property type="entry name" value="S-adenosyl-L-methionine-dependent methyltransferases"/>
    <property type="match status" value="1"/>
</dbReference>
<dbReference type="PANTHER" id="PTHR30481">
    <property type="entry name" value="DNA ADENINE METHYLASE"/>
    <property type="match status" value="1"/>
</dbReference>
<evidence type="ECO:0000313" key="5">
    <source>
        <dbReference type="Proteomes" id="UP000032309"/>
    </source>
</evidence>
<sequence>MSFRNSIDGLNAIAERLRNVCIESLDYAECIKRYDSKDTLFYCDPPYLNAEHYYSKDSFGHDDHYKLAELLHGIKGKAMISHYQNGLYDELYKGWCRHEYSSFKGSHKSTGESKPKTVECLWTNFEREFNR</sequence>
<dbReference type="EMBL" id="BAFN01000001">
    <property type="protein sequence ID" value="GAN35019.1"/>
    <property type="molecule type" value="Genomic_DNA"/>
</dbReference>
<evidence type="ECO:0000256" key="1">
    <source>
        <dbReference type="ARBA" id="ARBA00022603"/>
    </source>
</evidence>
<comment type="caution">
    <text evidence="4">The sequence shown here is derived from an EMBL/GenBank/DDBJ whole genome shotgun (WGS) entry which is preliminary data.</text>
</comment>
<keyword evidence="1 4" id="KW-0489">Methyltransferase</keyword>
<keyword evidence="3" id="KW-0949">S-adenosyl-L-methionine</keyword>
<dbReference type="InterPro" id="IPR012327">
    <property type="entry name" value="MeTrfase_D12"/>
</dbReference>
<dbReference type="InterPro" id="IPR029063">
    <property type="entry name" value="SAM-dependent_MTases_sf"/>
</dbReference>
<evidence type="ECO:0000256" key="2">
    <source>
        <dbReference type="ARBA" id="ARBA00022679"/>
    </source>
</evidence>
<organism evidence="4 5">
    <name type="scientific">Candidatus Brocadia sinica JPN1</name>
    <dbReference type="NCBI Taxonomy" id="1197129"/>
    <lineage>
        <taxon>Bacteria</taxon>
        <taxon>Pseudomonadati</taxon>
        <taxon>Planctomycetota</taxon>
        <taxon>Candidatus Brocadiia</taxon>
        <taxon>Candidatus Brocadiales</taxon>
        <taxon>Candidatus Brocadiaceae</taxon>
        <taxon>Candidatus Brocadia</taxon>
    </lineage>
</organism>
<dbReference type="GO" id="GO:0032259">
    <property type="term" value="P:methylation"/>
    <property type="evidence" value="ECO:0007669"/>
    <property type="project" value="UniProtKB-KW"/>
</dbReference>
<dbReference type="Gene3D" id="3.40.50.150">
    <property type="entry name" value="Vaccinia Virus protein VP39"/>
    <property type="match status" value="1"/>
</dbReference>
<evidence type="ECO:0000256" key="3">
    <source>
        <dbReference type="ARBA" id="ARBA00022691"/>
    </source>
</evidence>